<evidence type="ECO:0000256" key="6">
    <source>
        <dbReference type="ARBA" id="ARBA00022777"/>
    </source>
</evidence>
<dbReference type="Gene3D" id="3.30.565.10">
    <property type="entry name" value="Histidine kinase-like ATPase, C-terminal domain"/>
    <property type="match status" value="1"/>
</dbReference>
<dbReference type="CDD" id="cd00082">
    <property type="entry name" value="HisKA"/>
    <property type="match status" value="1"/>
</dbReference>
<dbReference type="InterPro" id="IPR003661">
    <property type="entry name" value="HisK_dim/P_dom"/>
</dbReference>
<dbReference type="InterPro" id="IPR000014">
    <property type="entry name" value="PAS"/>
</dbReference>
<dbReference type="NCBIfam" id="TIGR00229">
    <property type="entry name" value="sensory_box"/>
    <property type="match status" value="1"/>
</dbReference>
<comment type="catalytic activity">
    <reaction evidence="1">
        <text>ATP + protein L-histidine = ADP + protein N-phospho-L-histidine.</text>
        <dbReference type="EC" id="2.7.13.3"/>
    </reaction>
</comment>
<protein>
    <recommendedName>
        <fullName evidence="2">histidine kinase</fullName>
        <ecNumber evidence="2">2.7.13.3</ecNumber>
    </recommendedName>
</protein>
<dbReference type="InterPro" id="IPR036097">
    <property type="entry name" value="HisK_dim/P_sf"/>
</dbReference>
<evidence type="ECO:0000256" key="3">
    <source>
        <dbReference type="ARBA" id="ARBA00022553"/>
    </source>
</evidence>
<dbReference type="InterPro" id="IPR036890">
    <property type="entry name" value="HATPase_C_sf"/>
</dbReference>
<keyword evidence="8" id="KW-0902">Two-component regulatory system</keyword>
<keyword evidence="7" id="KW-0067">ATP-binding</keyword>
<dbReference type="PANTHER" id="PTHR43065">
    <property type="entry name" value="SENSOR HISTIDINE KINASE"/>
    <property type="match status" value="1"/>
</dbReference>
<dbReference type="InterPro" id="IPR035965">
    <property type="entry name" value="PAS-like_dom_sf"/>
</dbReference>
<keyword evidence="5" id="KW-0547">Nucleotide-binding</keyword>
<dbReference type="EMBL" id="JAJGNA010000018">
    <property type="protein sequence ID" value="MCC4309535.1"/>
    <property type="molecule type" value="Genomic_DNA"/>
</dbReference>
<gene>
    <name evidence="10" type="ORF">LL252_13245</name>
</gene>
<dbReference type="InterPro" id="IPR013656">
    <property type="entry name" value="PAS_4"/>
</dbReference>
<dbReference type="SMART" id="SM00388">
    <property type="entry name" value="HisKA"/>
    <property type="match status" value="1"/>
</dbReference>
<organism evidence="10 11">
    <name type="scientific">Alloalcanivorax marinus</name>
    <dbReference type="NCBI Taxonomy" id="1177169"/>
    <lineage>
        <taxon>Bacteria</taxon>
        <taxon>Pseudomonadati</taxon>
        <taxon>Pseudomonadota</taxon>
        <taxon>Gammaproteobacteria</taxon>
        <taxon>Oceanospirillales</taxon>
        <taxon>Alcanivoracaceae</taxon>
        <taxon>Alloalcanivorax</taxon>
    </lineage>
</organism>
<evidence type="ECO:0000313" key="11">
    <source>
        <dbReference type="Proteomes" id="UP001108027"/>
    </source>
</evidence>
<evidence type="ECO:0000313" key="10">
    <source>
        <dbReference type="EMBL" id="MCC4309535.1"/>
    </source>
</evidence>
<dbReference type="CDD" id="cd00130">
    <property type="entry name" value="PAS"/>
    <property type="match status" value="1"/>
</dbReference>
<dbReference type="Proteomes" id="UP001108027">
    <property type="component" value="Unassembled WGS sequence"/>
</dbReference>
<dbReference type="InterPro" id="IPR003594">
    <property type="entry name" value="HATPase_dom"/>
</dbReference>
<dbReference type="AlphaFoldDB" id="A0A9Q3UN94"/>
<accession>A0A9Q3UN94</accession>
<sequence length="370" mass="40624">MEHPLQPPVDYQDLFDNAPLGYLLLDASGSIERINQTGAALFAQDAEGMTGRPFADWVVDADQQYFDRYLRRLHESDRMEKLYVRVHSRHGEDLTVWLRGVASGDHPARLSLIDVSEEHSSARQQRYLQSQLTHLARRNMAGEFAASLAHELNQPLGTVVLSCDAALRFLSEGRADRDECSEALSQAREAALYASGVIGQLREFLKDGERDAQAARRTVPLAQVVDTVLALIDANARDNDVALSLDIADTLPPVHVNLIQIGQVLVNLTHNSIEAMAGLDEARLSIRARPDRQGRVLVSVEDTGPGVSADILDRLFNPFQTNKAGGMGMGLAISQNIIEAHGGELWAERPPSGARFCFTLPASARGDHEH</sequence>
<comment type="caution">
    <text evidence="10">The sequence shown here is derived from an EMBL/GenBank/DDBJ whole genome shotgun (WGS) entry which is preliminary data.</text>
</comment>
<dbReference type="SUPFAM" id="SSF55785">
    <property type="entry name" value="PYP-like sensor domain (PAS domain)"/>
    <property type="match status" value="1"/>
</dbReference>
<evidence type="ECO:0000256" key="5">
    <source>
        <dbReference type="ARBA" id="ARBA00022741"/>
    </source>
</evidence>
<dbReference type="InterPro" id="IPR004358">
    <property type="entry name" value="Sig_transdc_His_kin-like_C"/>
</dbReference>
<reference evidence="10" key="1">
    <citation type="submission" date="2021-10" db="EMBL/GenBank/DDBJ databases">
        <title>The diversity and Nitrogen Metabolism of Culturable Nitrate-Utilizing Bacteria Within the Oxygen Minimum Zone of the Changjiang (Yangtze River)Estuary.</title>
        <authorList>
            <person name="Zhang D."/>
            <person name="Zheng J."/>
            <person name="Liu S."/>
            <person name="He W."/>
        </authorList>
    </citation>
    <scope>NUCLEOTIDE SEQUENCE</scope>
    <source>
        <strain evidence="10">FXH-223</strain>
    </source>
</reference>
<dbReference type="Gene3D" id="3.30.450.20">
    <property type="entry name" value="PAS domain"/>
    <property type="match status" value="1"/>
</dbReference>
<evidence type="ECO:0000259" key="9">
    <source>
        <dbReference type="PROSITE" id="PS50109"/>
    </source>
</evidence>
<dbReference type="EC" id="2.7.13.3" evidence="2"/>
<feature type="domain" description="Histidine kinase" evidence="9">
    <location>
        <begin position="147"/>
        <end position="364"/>
    </location>
</feature>
<dbReference type="Gene3D" id="1.10.287.130">
    <property type="match status" value="1"/>
</dbReference>
<dbReference type="Pfam" id="PF02518">
    <property type="entry name" value="HATPase_c"/>
    <property type="match status" value="1"/>
</dbReference>
<dbReference type="SUPFAM" id="SSF47384">
    <property type="entry name" value="Homodimeric domain of signal transducing histidine kinase"/>
    <property type="match status" value="1"/>
</dbReference>
<dbReference type="PROSITE" id="PS50109">
    <property type="entry name" value="HIS_KIN"/>
    <property type="match status" value="1"/>
</dbReference>
<keyword evidence="3" id="KW-0597">Phosphoprotein</keyword>
<dbReference type="Pfam" id="PF08448">
    <property type="entry name" value="PAS_4"/>
    <property type="match status" value="1"/>
</dbReference>
<evidence type="ECO:0000256" key="8">
    <source>
        <dbReference type="ARBA" id="ARBA00023012"/>
    </source>
</evidence>
<keyword evidence="6" id="KW-0418">Kinase</keyword>
<keyword evidence="11" id="KW-1185">Reference proteome</keyword>
<evidence type="ECO:0000256" key="7">
    <source>
        <dbReference type="ARBA" id="ARBA00022840"/>
    </source>
</evidence>
<dbReference type="GO" id="GO:0000155">
    <property type="term" value="F:phosphorelay sensor kinase activity"/>
    <property type="evidence" value="ECO:0007669"/>
    <property type="project" value="InterPro"/>
</dbReference>
<evidence type="ECO:0000256" key="1">
    <source>
        <dbReference type="ARBA" id="ARBA00000085"/>
    </source>
</evidence>
<proteinExistence type="predicted"/>
<dbReference type="SMART" id="SM00387">
    <property type="entry name" value="HATPase_c"/>
    <property type="match status" value="1"/>
</dbReference>
<evidence type="ECO:0000256" key="4">
    <source>
        <dbReference type="ARBA" id="ARBA00022679"/>
    </source>
</evidence>
<dbReference type="RefSeq" id="WP_228234359.1">
    <property type="nucleotide sequence ID" value="NZ_JAJGNA010000018.1"/>
</dbReference>
<dbReference type="SUPFAM" id="SSF55874">
    <property type="entry name" value="ATPase domain of HSP90 chaperone/DNA topoisomerase II/histidine kinase"/>
    <property type="match status" value="1"/>
</dbReference>
<dbReference type="PANTHER" id="PTHR43065:SF10">
    <property type="entry name" value="PEROXIDE STRESS-ACTIVATED HISTIDINE KINASE MAK3"/>
    <property type="match status" value="1"/>
</dbReference>
<dbReference type="InterPro" id="IPR005467">
    <property type="entry name" value="His_kinase_dom"/>
</dbReference>
<name>A0A9Q3UN94_9GAMM</name>
<dbReference type="GO" id="GO:0005524">
    <property type="term" value="F:ATP binding"/>
    <property type="evidence" value="ECO:0007669"/>
    <property type="project" value="UniProtKB-KW"/>
</dbReference>
<keyword evidence="4" id="KW-0808">Transferase</keyword>
<evidence type="ECO:0000256" key="2">
    <source>
        <dbReference type="ARBA" id="ARBA00012438"/>
    </source>
</evidence>
<dbReference type="SMART" id="SM00091">
    <property type="entry name" value="PAS"/>
    <property type="match status" value="1"/>
</dbReference>
<dbReference type="PRINTS" id="PR00344">
    <property type="entry name" value="BCTRLSENSOR"/>
</dbReference>